<keyword evidence="2" id="KW-1133">Transmembrane helix</keyword>
<evidence type="ECO:0000313" key="4">
    <source>
        <dbReference type="EMBL" id="CAB3976250.1"/>
    </source>
</evidence>
<feature type="domain" description="Protein kinase" evidence="3">
    <location>
        <begin position="97"/>
        <end position="470"/>
    </location>
</feature>
<reference evidence="4 5" key="1">
    <citation type="submission" date="2020-04" db="EMBL/GenBank/DDBJ databases">
        <authorList>
            <person name="Graf S J."/>
        </authorList>
    </citation>
    <scope>NUCLEOTIDE SEQUENCE [LARGE SCALE GENOMIC DNA]</scope>
    <source>
        <strain evidence="4">1</strain>
    </source>
</reference>
<keyword evidence="2" id="KW-0472">Membrane</keyword>
<keyword evidence="2" id="KW-0812">Transmembrane</keyword>
<dbReference type="Proteomes" id="UP000509549">
    <property type="component" value="Chromosome"/>
</dbReference>
<evidence type="ECO:0000256" key="2">
    <source>
        <dbReference type="SAM" id="Phobius"/>
    </source>
</evidence>
<dbReference type="GO" id="GO:0004672">
    <property type="term" value="F:protein kinase activity"/>
    <property type="evidence" value="ECO:0007669"/>
    <property type="project" value="InterPro"/>
</dbReference>
<dbReference type="EMBL" id="LR794158">
    <property type="protein sequence ID" value="CAB3976250.1"/>
    <property type="molecule type" value="Genomic_DNA"/>
</dbReference>
<name>A0A6J5JZ09_9GAMM</name>
<protein>
    <recommendedName>
        <fullName evidence="3">Protein kinase domain-containing protein</fullName>
    </recommendedName>
</protein>
<keyword evidence="5" id="KW-1185">Reference proteome</keyword>
<sequence length="470" mass="54708">MNLIKKIYSISKIITLILILKKSSNVKEKKETAQKITNLIEKLGPIAIKLGQILSTRIDLLPEELINELKKLQTNIKPIKFKKIKNIIEKKFNAKLNSMFKKINENPLASASIAQIHTALSKKNEKLVIKIIKPEIKNTIKKDLILLKFFSIIIHIIFPKIRRLKPIDIIKELDKSLKTEINLKNEAINIIKTQKNFKNNNKIYIPKIDITLTNDEIITLEYIDGINITNKEKFTKIKLNTKIIVTNLLELLYTQIFKHNLFHADLHPGNILISKNKSNKSVIVLIDFGISSTIRTKEKIYLAKNLLAFAQKDYKNVAKLHLKSQTINTKKTIQEIENDLYFIFEPILNKKIEKISFKNTISLLINLSRSLNMQMQPQLILFQKTLLSIESISRHIEPSINLWKITRISLEKIITKNTLTEKIKKIFKNKKNNKEKIKNKNNYNMKPIPLIITYLIIILINNIMKYKMII</sequence>
<dbReference type="PANTHER" id="PTHR10566">
    <property type="entry name" value="CHAPERONE-ACTIVITY OF BC1 COMPLEX CABC1 -RELATED"/>
    <property type="match status" value="1"/>
</dbReference>
<organism evidence="4 5">
    <name type="scientific">Candidatus Azoamicus ciliaticola</name>
    <dbReference type="NCBI Taxonomy" id="2652803"/>
    <lineage>
        <taxon>Bacteria</taxon>
        <taxon>Pseudomonadati</taxon>
        <taxon>Pseudomonadota</taxon>
        <taxon>Gammaproteobacteria</taxon>
        <taxon>Candidatus Azoamicaceae</taxon>
        <taxon>Candidatus Azoamicus</taxon>
    </lineage>
</organism>
<dbReference type="PANTHER" id="PTHR10566:SF113">
    <property type="entry name" value="PROTEIN ACTIVITY OF BC1 COMPLEX KINASE 7, CHLOROPLASTIC"/>
    <property type="match status" value="1"/>
</dbReference>
<evidence type="ECO:0000313" key="5">
    <source>
        <dbReference type="Proteomes" id="UP000509549"/>
    </source>
</evidence>
<dbReference type="AlphaFoldDB" id="A0A6J5JZ09"/>
<dbReference type="InterPro" id="IPR000719">
    <property type="entry name" value="Prot_kinase_dom"/>
</dbReference>
<accession>A0A6J5JZ09</accession>
<dbReference type="Pfam" id="PF03109">
    <property type="entry name" value="ABC1"/>
    <property type="match status" value="1"/>
</dbReference>
<dbReference type="PROSITE" id="PS50011">
    <property type="entry name" value="PROTEIN_KINASE_DOM"/>
    <property type="match status" value="1"/>
</dbReference>
<dbReference type="GO" id="GO:0005524">
    <property type="term" value="F:ATP binding"/>
    <property type="evidence" value="ECO:0007669"/>
    <property type="project" value="InterPro"/>
</dbReference>
<comment type="similarity">
    <text evidence="1">Belongs to the protein kinase superfamily. ADCK protein kinase family.</text>
</comment>
<dbReference type="InterPro" id="IPR011009">
    <property type="entry name" value="Kinase-like_dom_sf"/>
</dbReference>
<dbReference type="SUPFAM" id="SSF56112">
    <property type="entry name" value="Protein kinase-like (PK-like)"/>
    <property type="match status" value="1"/>
</dbReference>
<dbReference type="InterPro" id="IPR050154">
    <property type="entry name" value="UbiB_kinase"/>
</dbReference>
<proteinExistence type="inferred from homology"/>
<dbReference type="RefSeq" id="WP_176604787.1">
    <property type="nucleotide sequence ID" value="NZ_LR794158.1"/>
</dbReference>
<dbReference type="InterPro" id="IPR004147">
    <property type="entry name" value="ABC1_dom"/>
</dbReference>
<dbReference type="KEGG" id="acil:ESZ_00030"/>
<keyword evidence="4" id="KW-0808">Transferase</keyword>
<gene>
    <name evidence="4" type="primary">ubiB</name>
    <name evidence="4" type="ORF">ESZ_00030</name>
</gene>
<evidence type="ECO:0000259" key="3">
    <source>
        <dbReference type="PROSITE" id="PS50011"/>
    </source>
</evidence>
<evidence type="ECO:0000256" key="1">
    <source>
        <dbReference type="ARBA" id="ARBA00009670"/>
    </source>
</evidence>
<feature type="transmembrane region" description="Helical" evidence="2">
    <location>
        <begin position="447"/>
        <end position="464"/>
    </location>
</feature>
<dbReference type="Gene3D" id="1.10.510.10">
    <property type="entry name" value="Transferase(Phosphotransferase) domain 1"/>
    <property type="match status" value="1"/>
</dbReference>